<organism evidence="5 6">
    <name type="scientific">Meganyctiphanes norvegica</name>
    <name type="common">Northern krill</name>
    <name type="synonym">Thysanopoda norvegica</name>
    <dbReference type="NCBI Taxonomy" id="48144"/>
    <lineage>
        <taxon>Eukaryota</taxon>
        <taxon>Metazoa</taxon>
        <taxon>Ecdysozoa</taxon>
        <taxon>Arthropoda</taxon>
        <taxon>Crustacea</taxon>
        <taxon>Multicrustacea</taxon>
        <taxon>Malacostraca</taxon>
        <taxon>Eumalacostraca</taxon>
        <taxon>Eucarida</taxon>
        <taxon>Euphausiacea</taxon>
        <taxon>Euphausiidae</taxon>
        <taxon>Meganyctiphanes</taxon>
    </lineage>
</organism>
<protein>
    <recommendedName>
        <fullName evidence="4">Clip domain-containing protein</fullName>
    </recommendedName>
</protein>
<dbReference type="InterPro" id="IPR022700">
    <property type="entry name" value="CLIP"/>
</dbReference>
<feature type="domain" description="Clip" evidence="4">
    <location>
        <begin position="43"/>
        <end position="86"/>
    </location>
</feature>
<evidence type="ECO:0000313" key="6">
    <source>
        <dbReference type="Proteomes" id="UP001497623"/>
    </source>
</evidence>
<proteinExistence type="predicted"/>
<gene>
    <name evidence="5" type="ORF">MNOR_LOCUS11942</name>
</gene>
<sequence length="174" mass="18702">MAESATASCGPLFLCVTLYLAIVVAVQGQDVIYPNNSNGINDSCVLTSGAKGICKLIQGCPVVEKTFKVKRPKICSFQGRIPIVCCPQGLRDSVIDISPPTTDFECGLPQPGPIQPVPLQPEPTRSVHLLPERRTRAIPPPTASLSVIPFPEVLIHHAMLGVPSAQNAWPWMVQ</sequence>
<comment type="caution">
    <text evidence="5">The sequence shown here is derived from an EMBL/GenBank/DDBJ whole genome shotgun (WGS) entry which is preliminary data.</text>
</comment>
<keyword evidence="2" id="KW-1015">Disulfide bond</keyword>
<evidence type="ECO:0000256" key="1">
    <source>
        <dbReference type="ARBA" id="ARBA00022729"/>
    </source>
</evidence>
<dbReference type="Proteomes" id="UP001497623">
    <property type="component" value="Unassembled WGS sequence"/>
</dbReference>
<dbReference type="SMART" id="SM00680">
    <property type="entry name" value="CLIP"/>
    <property type="match status" value="1"/>
</dbReference>
<evidence type="ECO:0000256" key="3">
    <source>
        <dbReference type="SAM" id="SignalP"/>
    </source>
</evidence>
<feature type="chain" id="PRO_5043371220" description="Clip domain-containing protein" evidence="3">
    <location>
        <begin position="29"/>
        <end position="174"/>
    </location>
</feature>
<name>A0AAV2QFC6_MEGNR</name>
<evidence type="ECO:0000256" key="2">
    <source>
        <dbReference type="ARBA" id="ARBA00023157"/>
    </source>
</evidence>
<reference evidence="5 6" key="1">
    <citation type="submission" date="2024-05" db="EMBL/GenBank/DDBJ databases">
        <authorList>
            <person name="Wallberg A."/>
        </authorList>
    </citation>
    <scope>NUCLEOTIDE SEQUENCE [LARGE SCALE GENOMIC DNA]</scope>
</reference>
<feature type="signal peptide" evidence="3">
    <location>
        <begin position="1"/>
        <end position="28"/>
    </location>
</feature>
<keyword evidence="6" id="KW-1185">Reference proteome</keyword>
<dbReference type="EMBL" id="CAXKWB010006387">
    <property type="protein sequence ID" value="CAL4082593.1"/>
    <property type="molecule type" value="Genomic_DNA"/>
</dbReference>
<keyword evidence="1 3" id="KW-0732">Signal</keyword>
<evidence type="ECO:0000259" key="4">
    <source>
        <dbReference type="PROSITE" id="PS51888"/>
    </source>
</evidence>
<dbReference type="PROSITE" id="PS51888">
    <property type="entry name" value="CLIP"/>
    <property type="match status" value="1"/>
</dbReference>
<accession>A0AAV2QFC6</accession>
<dbReference type="AlphaFoldDB" id="A0AAV2QFC6"/>
<evidence type="ECO:0000313" key="5">
    <source>
        <dbReference type="EMBL" id="CAL4082593.1"/>
    </source>
</evidence>